<evidence type="ECO:0000256" key="1">
    <source>
        <dbReference type="SAM" id="Phobius"/>
    </source>
</evidence>
<keyword evidence="1" id="KW-0812">Transmembrane</keyword>
<reference evidence="2 3" key="1">
    <citation type="submission" date="2015-12" db="EMBL/GenBank/DDBJ databases">
        <title>The genome of Folsomia candida.</title>
        <authorList>
            <person name="Faddeeva A."/>
            <person name="Derks M.F."/>
            <person name="Anvar Y."/>
            <person name="Smit S."/>
            <person name="Van Straalen N."/>
            <person name="Roelofs D."/>
        </authorList>
    </citation>
    <scope>NUCLEOTIDE SEQUENCE [LARGE SCALE GENOMIC DNA]</scope>
    <source>
        <strain evidence="2 3">VU population</strain>
        <tissue evidence="2">Whole body</tissue>
    </source>
</reference>
<dbReference type="Proteomes" id="UP000198287">
    <property type="component" value="Unassembled WGS sequence"/>
</dbReference>
<organism evidence="2 3">
    <name type="scientific">Folsomia candida</name>
    <name type="common">Springtail</name>
    <dbReference type="NCBI Taxonomy" id="158441"/>
    <lineage>
        <taxon>Eukaryota</taxon>
        <taxon>Metazoa</taxon>
        <taxon>Ecdysozoa</taxon>
        <taxon>Arthropoda</taxon>
        <taxon>Hexapoda</taxon>
        <taxon>Collembola</taxon>
        <taxon>Entomobryomorpha</taxon>
        <taxon>Isotomoidea</taxon>
        <taxon>Isotomidae</taxon>
        <taxon>Proisotominae</taxon>
        <taxon>Folsomia</taxon>
    </lineage>
</organism>
<evidence type="ECO:0000313" key="3">
    <source>
        <dbReference type="Proteomes" id="UP000198287"/>
    </source>
</evidence>
<evidence type="ECO:0000313" key="2">
    <source>
        <dbReference type="EMBL" id="OXA43219.1"/>
    </source>
</evidence>
<feature type="transmembrane region" description="Helical" evidence="1">
    <location>
        <begin position="151"/>
        <end position="176"/>
    </location>
</feature>
<accession>A0A226DDE8</accession>
<dbReference type="AlphaFoldDB" id="A0A226DDE8"/>
<feature type="transmembrane region" description="Helical" evidence="1">
    <location>
        <begin position="188"/>
        <end position="212"/>
    </location>
</feature>
<sequence>MSSKNIRLAFAEHQKLFRFFSKSPAQWDSQHGIVEYKWWRKERAVLYWHINFIIVIGVIYHSAFAYFVYQQLFRSLQGGQLFKIVVRCLLGVLTWYGSVMHAMTTLYGGAAAVGLNEMQRIEEALKKWNEENGIRRLEASRPTKSFDLEKITLIGIVRLFWVYFFLVVASNLFLGVDSLHTFLTDIATFLRLSFPAVVVLSALRAVIVIINVFEICSLFSFVILLFLSWLKIMDTILSILLDQSRRIFLSPKNNLGKIMYLVNTHIHLQLAYQAVARYQELGTIALMFVGLVVFISSNFATLRFYKFLPFVMFQYVDRVICTYLCRFQPEMVFY</sequence>
<dbReference type="EMBL" id="LNIX01000023">
    <property type="protein sequence ID" value="OXA43219.1"/>
    <property type="molecule type" value="Genomic_DNA"/>
</dbReference>
<feature type="transmembrane region" description="Helical" evidence="1">
    <location>
        <begin position="218"/>
        <end position="237"/>
    </location>
</feature>
<feature type="transmembrane region" description="Helical" evidence="1">
    <location>
        <begin position="46"/>
        <end position="69"/>
    </location>
</feature>
<protein>
    <submittedName>
        <fullName evidence="2">Gamma-aminobutyric acid receptor subunit epsilon</fullName>
    </submittedName>
</protein>
<proteinExistence type="predicted"/>
<name>A0A226DDE8_FOLCA</name>
<feature type="transmembrane region" description="Helical" evidence="1">
    <location>
        <begin position="281"/>
        <end position="305"/>
    </location>
</feature>
<keyword evidence="1" id="KW-1133">Transmembrane helix</keyword>
<keyword evidence="2" id="KW-0675">Receptor</keyword>
<comment type="caution">
    <text evidence="2">The sequence shown here is derived from an EMBL/GenBank/DDBJ whole genome shotgun (WGS) entry which is preliminary data.</text>
</comment>
<keyword evidence="1" id="KW-0472">Membrane</keyword>
<keyword evidence="3" id="KW-1185">Reference proteome</keyword>
<gene>
    <name evidence="2" type="ORF">Fcan01_22093</name>
</gene>